<dbReference type="OrthoDB" id="9760804at2"/>
<dbReference type="PIRSF" id="PIRSF000460">
    <property type="entry name" value="Pprylas_GlgP"/>
    <property type="match status" value="1"/>
</dbReference>
<dbReference type="Proteomes" id="UP000031189">
    <property type="component" value="Unassembled WGS sequence"/>
</dbReference>
<evidence type="ECO:0000256" key="5">
    <source>
        <dbReference type="ARBA" id="ARBA00022679"/>
    </source>
</evidence>
<accession>A0A0B3VU66</accession>
<dbReference type="FunFam" id="3.40.50.2000:FF:000149">
    <property type="entry name" value="Glycogen phosphorylase, muscle form"/>
    <property type="match status" value="1"/>
</dbReference>
<dbReference type="STRING" id="1577792.QX51_14015"/>
<evidence type="ECO:0000256" key="2">
    <source>
        <dbReference type="ARBA" id="ARBA00001933"/>
    </source>
</evidence>
<evidence type="ECO:0000256" key="10">
    <source>
        <dbReference type="RuleBase" id="RU000587"/>
    </source>
</evidence>
<dbReference type="EC" id="2.4.1.1" evidence="10"/>
<gene>
    <name evidence="11" type="ORF">QX51_14015</name>
</gene>
<comment type="cofactor">
    <cofactor evidence="2 10">
        <name>pyridoxal 5'-phosphate</name>
        <dbReference type="ChEBI" id="CHEBI:597326"/>
    </cofactor>
</comment>
<dbReference type="AlphaFoldDB" id="A0A0B3VU66"/>
<comment type="catalytic activity">
    <reaction evidence="1 10">
        <text>[(1-&gt;4)-alpha-D-glucosyl](n) + phosphate = [(1-&gt;4)-alpha-D-glucosyl](n-1) + alpha-D-glucose 1-phosphate</text>
        <dbReference type="Rhea" id="RHEA:41732"/>
        <dbReference type="Rhea" id="RHEA-COMP:9584"/>
        <dbReference type="Rhea" id="RHEA-COMP:9586"/>
        <dbReference type="ChEBI" id="CHEBI:15444"/>
        <dbReference type="ChEBI" id="CHEBI:43474"/>
        <dbReference type="ChEBI" id="CHEBI:58601"/>
        <dbReference type="EC" id="2.4.1.1"/>
    </reaction>
</comment>
<keyword evidence="7 10" id="KW-0119">Carbohydrate metabolism</keyword>
<evidence type="ECO:0000256" key="3">
    <source>
        <dbReference type="ARBA" id="ARBA00006047"/>
    </source>
</evidence>
<keyword evidence="4 10" id="KW-0328">Glycosyltransferase</keyword>
<dbReference type="SUPFAM" id="SSF53756">
    <property type="entry name" value="UDP-Glycosyltransferase/glycogen phosphorylase"/>
    <property type="match status" value="1"/>
</dbReference>
<dbReference type="InterPro" id="IPR035090">
    <property type="entry name" value="Pyridoxal_P_attach_site"/>
</dbReference>
<keyword evidence="5 10" id="KW-0808">Transferase</keyword>
<evidence type="ECO:0000256" key="4">
    <source>
        <dbReference type="ARBA" id="ARBA00022676"/>
    </source>
</evidence>
<evidence type="ECO:0000313" key="12">
    <source>
        <dbReference type="Proteomes" id="UP000031189"/>
    </source>
</evidence>
<evidence type="ECO:0000256" key="8">
    <source>
        <dbReference type="ARBA" id="ARBA00025174"/>
    </source>
</evidence>
<sequence length="818" mass="94696">MITINKKRFKEYFRRKMNNLYAQTLEEASNEELFNVLCYVIKDMISRDWEGSRIYEEKAVFYFSIEFLLGRQLKSNLLNLGFEDTIRQGLNELGINLDEIVEAEPDPALGNGGLGRLAACFLDSMASVGISGHGYGIRYKYGLFEQKFVNNSQVEVPDNWLINSSYSWETVRPNRAVLVKYEGKIDMEEDDEGNLRVTHKNYIPVMAMPYDIPIIGYENECINTLRIWKSEIPTRDFGRSSLYAKNQAASYEDALKYKYYAEEISQTLYPNDSNYAGKLLRLKQEYFFVSAGIQDIFRKCRRYKIKPQELPNKIAIHINDTHPALCIPEMMRILLDEEGLSWDEAWNITTRVISYTNHTILCEALERWSEGIMKKLLPRMYMIIEEINRRYVNALRKKGYGEDKVKRMAIMYDGEIRMANLCIVSSYSVNGVAALHTKLLKEEVLKDFYEEEPYKFNNKTNGISHRRWLMSSNPELANLITELIGNKWIKDTAHLKELEKFVDDENVLNRLEEIKFNNKVKLANYIKENNNISIDPNSIFDVQVKRLHAYKRQLMNILHVLALYHEILDNMDLELDIQPRTFIFGAKAAPGYYLAKCIIKLINCVADLVNNDPRVKDKIKVVFIENYGVSLAEKIIPAANVSEQISTTTKEASGTSNMKFMMNGALTLATLDGANVEICQQVGKDNMFLFGLSAKQVLDYDKYGGYSSKDLYHSNKWLRRVVDDLVNGFIPGLGKEGREIYDALITYNDEYFVLRDIDEYAEAQQRISNLYKDKIKWNKMSLINIANSGIFSSDRTINEYIEDIWFKGCDEDVQNNII</sequence>
<dbReference type="PANTHER" id="PTHR11468:SF3">
    <property type="entry name" value="GLYCOGEN PHOSPHORYLASE, LIVER FORM"/>
    <property type="match status" value="1"/>
</dbReference>
<dbReference type="PANTHER" id="PTHR11468">
    <property type="entry name" value="GLYCOGEN PHOSPHORYLASE"/>
    <property type="match status" value="1"/>
</dbReference>
<dbReference type="NCBIfam" id="TIGR02093">
    <property type="entry name" value="P_ylase"/>
    <property type="match status" value="1"/>
</dbReference>
<dbReference type="Pfam" id="PF00343">
    <property type="entry name" value="Phosphorylase"/>
    <property type="match status" value="1"/>
</dbReference>
<dbReference type="PROSITE" id="PS00102">
    <property type="entry name" value="PHOSPHORYLASE"/>
    <property type="match status" value="1"/>
</dbReference>
<evidence type="ECO:0000256" key="7">
    <source>
        <dbReference type="ARBA" id="ARBA00023277"/>
    </source>
</evidence>
<dbReference type="GO" id="GO:0030170">
    <property type="term" value="F:pyridoxal phosphate binding"/>
    <property type="evidence" value="ECO:0007669"/>
    <property type="project" value="InterPro"/>
</dbReference>
<organism evidence="11 12">
    <name type="scientific">Terrisporobacter othiniensis</name>
    <dbReference type="NCBI Taxonomy" id="1577792"/>
    <lineage>
        <taxon>Bacteria</taxon>
        <taxon>Bacillati</taxon>
        <taxon>Bacillota</taxon>
        <taxon>Clostridia</taxon>
        <taxon>Peptostreptococcales</taxon>
        <taxon>Peptostreptococcaceae</taxon>
        <taxon>Terrisporobacter</taxon>
    </lineage>
</organism>
<proteinExistence type="inferred from homology"/>
<name>A0A0B3VU66_9FIRM</name>
<evidence type="ECO:0000256" key="1">
    <source>
        <dbReference type="ARBA" id="ARBA00001275"/>
    </source>
</evidence>
<evidence type="ECO:0000313" key="11">
    <source>
        <dbReference type="EMBL" id="KHS56363.1"/>
    </source>
</evidence>
<comment type="similarity">
    <text evidence="3 10">Belongs to the glycogen phosphorylase family.</text>
</comment>
<dbReference type="InterPro" id="IPR011833">
    <property type="entry name" value="Glycg_phsphrylas"/>
</dbReference>
<dbReference type="CDD" id="cd04300">
    <property type="entry name" value="GT35_Glycogen_Phosphorylase"/>
    <property type="match status" value="1"/>
</dbReference>
<keyword evidence="12" id="KW-1185">Reference proteome</keyword>
<dbReference type="RefSeq" id="WP_039680521.1">
    <property type="nucleotide sequence ID" value="NZ_JAWGXO010000008.1"/>
</dbReference>
<dbReference type="EMBL" id="JWHR01000113">
    <property type="protein sequence ID" value="KHS56363.1"/>
    <property type="molecule type" value="Genomic_DNA"/>
</dbReference>
<comment type="function">
    <text evidence="10">Allosteric enzyme that catalyzes the rate-limiting step in glycogen catabolism, the phosphorolytic cleavage of glycogen to produce glucose-1-phosphate, and plays a central role in maintaining cellular and organismal glucose homeostasis.</text>
</comment>
<reference evidence="11 12" key="1">
    <citation type="submission" date="2014-12" db="EMBL/GenBank/DDBJ databases">
        <title>Draft genome sequence of Terrisporobacter sp. 08-306576, isolated from the blood culture of a bacteremia patient.</title>
        <authorList>
            <person name="Lund L.C."/>
            <person name="Sydenham T.V."/>
            <person name="Hogh S.V."/>
            <person name="Skov M.N."/>
            <person name="Kemp M."/>
            <person name="Justesen U.S."/>
        </authorList>
    </citation>
    <scope>NUCLEOTIDE SEQUENCE [LARGE SCALE GENOMIC DNA]</scope>
    <source>
        <strain evidence="11 12">08-306576</strain>
    </source>
</reference>
<feature type="modified residue" description="N6-(pyridoxal phosphate)lysine" evidence="9">
    <location>
        <position position="659"/>
    </location>
</feature>
<protein>
    <recommendedName>
        <fullName evidence="10">Alpha-1,4 glucan phosphorylase</fullName>
        <ecNumber evidence="10">2.4.1.1</ecNumber>
    </recommendedName>
</protein>
<dbReference type="InterPro" id="IPR000811">
    <property type="entry name" value="Glyco_trans_35"/>
</dbReference>
<evidence type="ECO:0000256" key="6">
    <source>
        <dbReference type="ARBA" id="ARBA00022898"/>
    </source>
</evidence>
<comment type="caution">
    <text evidence="11">The sequence shown here is derived from an EMBL/GenBank/DDBJ whole genome shotgun (WGS) entry which is preliminary data.</text>
</comment>
<keyword evidence="6 9" id="KW-0663">Pyridoxal phosphate</keyword>
<dbReference type="GO" id="GO:0005737">
    <property type="term" value="C:cytoplasm"/>
    <property type="evidence" value="ECO:0007669"/>
    <property type="project" value="TreeGrafter"/>
</dbReference>
<evidence type="ECO:0000256" key="9">
    <source>
        <dbReference type="PIRSR" id="PIRSR000460-1"/>
    </source>
</evidence>
<dbReference type="GO" id="GO:0005980">
    <property type="term" value="P:glycogen catabolic process"/>
    <property type="evidence" value="ECO:0007669"/>
    <property type="project" value="TreeGrafter"/>
</dbReference>
<comment type="function">
    <text evidence="8">Phosphorylase is an important allosteric enzyme in carbohydrate metabolism. Enzymes from different sources differ in their regulatory mechanisms and in their natural substrates. However, all known phosphorylases share catalytic and structural properties.</text>
</comment>
<dbReference type="GO" id="GO:0008184">
    <property type="term" value="F:glycogen phosphorylase activity"/>
    <property type="evidence" value="ECO:0007669"/>
    <property type="project" value="InterPro"/>
</dbReference>
<dbReference type="Gene3D" id="3.40.50.2000">
    <property type="entry name" value="Glycogen Phosphorylase B"/>
    <property type="match status" value="2"/>
</dbReference>